<comment type="caution">
    <text evidence="4">The sequence shown here is derived from an EMBL/GenBank/DDBJ whole genome shotgun (WGS) entry which is preliminary data.</text>
</comment>
<evidence type="ECO:0000256" key="2">
    <source>
        <dbReference type="PIRNR" id="PIRNR006276"/>
    </source>
</evidence>
<comment type="subcellular location">
    <subcellularLocation>
        <location evidence="2">Cytoplasm</location>
    </subcellularLocation>
</comment>
<name>A0ABU0AMI8_9BACI</name>
<comment type="similarity">
    <text evidence="1 2">Belongs to the universal stress protein A family.</text>
</comment>
<feature type="domain" description="UspA" evidence="3">
    <location>
        <begin position="5"/>
        <end position="144"/>
    </location>
</feature>
<dbReference type="EMBL" id="JAUSUB010000020">
    <property type="protein sequence ID" value="MDQ0272089.1"/>
    <property type="molecule type" value="Genomic_DNA"/>
</dbReference>
<dbReference type="InterPro" id="IPR014729">
    <property type="entry name" value="Rossmann-like_a/b/a_fold"/>
</dbReference>
<dbReference type="CDD" id="cd00293">
    <property type="entry name" value="USP-like"/>
    <property type="match status" value="1"/>
</dbReference>
<dbReference type="PIRSF" id="PIRSF006276">
    <property type="entry name" value="UspA"/>
    <property type="match status" value="1"/>
</dbReference>
<protein>
    <recommendedName>
        <fullName evidence="2">Universal stress protein</fullName>
    </recommendedName>
</protein>
<dbReference type="RefSeq" id="WP_307477405.1">
    <property type="nucleotide sequence ID" value="NZ_JAUSUB010000020.1"/>
</dbReference>
<dbReference type="Pfam" id="PF00582">
    <property type="entry name" value="Usp"/>
    <property type="match status" value="1"/>
</dbReference>
<evidence type="ECO:0000256" key="1">
    <source>
        <dbReference type="ARBA" id="ARBA00008791"/>
    </source>
</evidence>
<organism evidence="4 5">
    <name type="scientific">Cytobacillus purgationiresistens</name>
    <dbReference type="NCBI Taxonomy" id="863449"/>
    <lineage>
        <taxon>Bacteria</taxon>
        <taxon>Bacillati</taxon>
        <taxon>Bacillota</taxon>
        <taxon>Bacilli</taxon>
        <taxon>Bacillales</taxon>
        <taxon>Bacillaceae</taxon>
        <taxon>Cytobacillus</taxon>
    </lineage>
</organism>
<dbReference type="PRINTS" id="PR01438">
    <property type="entry name" value="UNVRSLSTRESS"/>
</dbReference>
<evidence type="ECO:0000259" key="3">
    <source>
        <dbReference type="Pfam" id="PF00582"/>
    </source>
</evidence>
<dbReference type="InterPro" id="IPR006016">
    <property type="entry name" value="UspA"/>
</dbReference>
<keyword evidence="5" id="KW-1185">Reference proteome</keyword>
<proteinExistence type="inferred from homology"/>
<evidence type="ECO:0000313" key="4">
    <source>
        <dbReference type="EMBL" id="MDQ0272089.1"/>
    </source>
</evidence>
<reference evidence="4 5" key="1">
    <citation type="submission" date="2023-07" db="EMBL/GenBank/DDBJ databases">
        <title>Genomic Encyclopedia of Type Strains, Phase IV (KMG-IV): sequencing the most valuable type-strain genomes for metagenomic binning, comparative biology and taxonomic classification.</title>
        <authorList>
            <person name="Goeker M."/>
        </authorList>
    </citation>
    <scope>NUCLEOTIDE SEQUENCE [LARGE SCALE GENOMIC DNA]</scope>
    <source>
        <strain evidence="4 5">DSM 23494</strain>
    </source>
</reference>
<dbReference type="Proteomes" id="UP001238088">
    <property type="component" value="Unassembled WGS sequence"/>
</dbReference>
<accession>A0ABU0AMI8</accession>
<dbReference type="PANTHER" id="PTHR46268:SF6">
    <property type="entry name" value="UNIVERSAL STRESS PROTEIN UP12"/>
    <property type="match status" value="1"/>
</dbReference>
<evidence type="ECO:0000313" key="5">
    <source>
        <dbReference type="Proteomes" id="UP001238088"/>
    </source>
</evidence>
<gene>
    <name evidence="4" type="ORF">J2S17_003981</name>
</gene>
<sequence>MSIKYQNILVAVDGSNEAECAFRKAMEIAKSNQANLILTHVIDTRTYAAVEAYDRTSAERADTFAKELMEKYKNECFEAGITHVEYEIEYGSPKVKIPKDVALKHNIDLIICGATGLNAVERFLIGSVSEHITRHAPCDVLVVRPNKTVNNKDRLDRLA</sequence>
<dbReference type="Gene3D" id="3.40.50.620">
    <property type="entry name" value="HUPs"/>
    <property type="match status" value="1"/>
</dbReference>
<dbReference type="InterPro" id="IPR006015">
    <property type="entry name" value="Universal_stress_UspA"/>
</dbReference>
<keyword evidence="2" id="KW-0963">Cytoplasm</keyword>
<dbReference type="PANTHER" id="PTHR46268">
    <property type="entry name" value="STRESS RESPONSE PROTEIN NHAX"/>
    <property type="match status" value="1"/>
</dbReference>
<dbReference type="SUPFAM" id="SSF52402">
    <property type="entry name" value="Adenine nucleotide alpha hydrolases-like"/>
    <property type="match status" value="1"/>
</dbReference>